<sequence>MSSPLDLLRDAQLVITARHLEYGDFRDSFDRLAALWSAYLGTKISPPQAADLLMLLKINRLSFDPLHADSRRDVLGYGAIGGALAAPDEEV</sequence>
<keyword evidence="4" id="KW-1185">Reference proteome</keyword>
<evidence type="ECO:0000259" key="1">
    <source>
        <dbReference type="Pfam" id="PF19905"/>
    </source>
</evidence>
<dbReference type="EMBL" id="AP007255">
    <property type="protein sequence ID" value="BAE51522.1"/>
    <property type="molecule type" value="Genomic_DNA"/>
</dbReference>
<dbReference type="OrthoDB" id="7596392at2"/>
<evidence type="ECO:0000313" key="4">
    <source>
        <dbReference type="Proteomes" id="UP000007058"/>
    </source>
</evidence>
<dbReference type="Proteomes" id="UP000007058">
    <property type="component" value="Chromosome"/>
</dbReference>
<name>Q2W3Q3_PARM1</name>
<proteinExistence type="predicted"/>
<dbReference type="HOGENOM" id="CLU_163174_0_0_5"/>
<dbReference type="RefSeq" id="WP_011384343.1">
    <property type="nucleotide sequence ID" value="NC_007626.1"/>
</dbReference>
<reference evidence="3 4" key="1">
    <citation type="journal article" date="2005" name="DNA Res.">
        <title>Complete genome sequence of the facultative anaerobic magnetotactic bacterium Magnetospirillum sp. strain AMB-1.</title>
        <authorList>
            <person name="Matsunaga T."/>
            <person name="Okamura Y."/>
            <person name="Fukuda Y."/>
            <person name="Wahyudi A.T."/>
            <person name="Murase Y."/>
            <person name="Takeyama H."/>
        </authorList>
    </citation>
    <scope>NUCLEOTIDE SEQUENCE [LARGE SCALE GENOMIC DNA]</scope>
    <source>
        <strain evidence="3">AMB-1</strain>
        <strain evidence="4">ATCC 700264 / AMB-1</strain>
    </source>
</reference>
<dbReference type="KEGG" id="mag:amb1940"/>
<gene>
    <name evidence="2" type="ordered locus">amb1940</name>
    <name evidence="3" type="ordered locus">amb2718</name>
</gene>
<protein>
    <recommendedName>
        <fullName evidence="1">DUF6378 domain-containing protein</fullName>
    </recommendedName>
</protein>
<feature type="domain" description="DUF6378" evidence="1">
    <location>
        <begin position="7"/>
        <end position="84"/>
    </location>
</feature>
<evidence type="ECO:0000313" key="2">
    <source>
        <dbReference type="EMBL" id="BAE50744.1"/>
    </source>
</evidence>
<organism evidence="3 4">
    <name type="scientific">Paramagnetospirillum magneticum (strain ATCC 700264 / AMB-1)</name>
    <name type="common">Magnetospirillum magneticum</name>
    <dbReference type="NCBI Taxonomy" id="342108"/>
    <lineage>
        <taxon>Bacteria</taxon>
        <taxon>Pseudomonadati</taxon>
        <taxon>Pseudomonadota</taxon>
        <taxon>Alphaproteobacteria</taxon>
        <taxon>Rhodospirillales</taxon>
        <taxon>Magnetospirillaceae</taxon>
        <taxon>Paramagnetospirillum</taxon>
    </lineage>
</organism>
<dbReference type="EMBL" id="AP007255">
    <property type="protein sequence ID" value="BAE50744.1"/>
    <property type="molecule type" value="Genomic_DNA"/>
</dbReference>
<dbReference type="STRING" id="342108.amb1940"/>
<evidence type="ECO:0000313" key="3">
    <source>
        <dbReference type="EMBL" id="BAE51522.1"/>
    </source>
</evidence>
<dbReference type="AlphaFoldDB" id="Q2W3Q3"/>
<dbReference type="Pfam" id="PF19905">
    <property type="entry name" value="DUF6378"/>
    <property type="match status" value="1"/>
</dbReference>
<accession>Q2W3Q3</accession>
<dbReference type="InterPro" id="IPR045958">
    <property type="entry name" value="DUF6378"/>
</dbReference>
<dbReference type="KEGG" id="mag:amb2718"/>